<proteinExistence type="predicted"/>
<gene>
    <name evidence="1" type="ORF">LCGC14_0862740</name>
</gene>
<dbReference type="EMBL" id="LAZR01002621">
    <property type="protein sequence ID" value="KKN27637.1"/>
    <property type="molecule type" value="Genomic_DNA"/>
</dbReference>
<accession>A0A0F9PSF3</accession>
<comment type="caution">
    <text evidence="1">The sequence shown here is derived from an EMBL/GenBank/DDBJ whole genome shotgun (WGS) entry which is preliminary data.</text>
</comment>
<name>A0A0F9PSF3_9ZZZZ</name>
<sequence length="60" mass="7095">MKKLNRFNLNIQKLSDEEIIGEYITIEEETPFPSVLKKLKSELDKRGIKEEDFDRILGNK</sequence>
<reference evidence="1" key="1">
    <citation type="journal article" date="2015" name="Nature">
        <title>Complex archaea that bridge the gap between prokaryotes and eukaryotes.</title>
        <authorList>
            <person name="Spang A."/>
            <person name="Saw J.H."/>
            <person name="Jorgensen S.L."/>
            <person name="Zaremba-Niedzwiedzka K."/>
            <person name="Martijn J."/>
            <person name="Lind A.E."/>
            <person name="van Eijk R."/>
            <person name="Schleper C."/>
            <person name="Guy L."/>
            <person name="Ettema T.J."/>
        </authorList>
    </citation>
    <scope>NUCLEOTIDE SEQUENCE</scope>
</reference>
<organism evidence="1">
    <name type="scientific">marine sediment metagenome</name>
    <dbReference type="NCBI Taxonomy" id="412755"/>
    <lineage>
        <taxon>unclassified sequences</taxon>
        <taxon>metagenomes</taxon>
        <taxon>ecological metagenomes</taxon>
    </lineage>
</organism>
<dbReference type="AlphaFoldDB" id="A0A0F9PSF3"/>
<protein>
    <submittedName>
        <fullName evidence="1">Uncharacterized protein</fullName>
    </submittedName>
</protein>
<evidence type="ECO:0000313" key="1">
    <source>
        <dbReference type="EMBL" id="KKN27637.1"/>
    </source>
</evidence>